<dbReference type="InterPro" id="IPR036259">
    <property type="entry name" value="MFS_trans_sf"/>
</dbReference>
<dbReference type="AlphaFoldDB" id="A0A5M7C7B9"/>
<name>A0A5M7C7B9_SACHI</name>
<feature type="transmembrane region" description="Helical" evidence="5">
    <location>
        <begin position="342"/>
        <end position="362"/>
    </location>
</feature>
<dbReference type="Pfam" id="PF07690">
    <property type="entry name" value="MFS_1"/>
    <property type="match status" value="1"/>
</dbReference>
<protein>
    <submittedName>
        <fullName evidence="7">MFS transporter</fullName>
    </submittedName>
</protein>
<dbReference type="InterPro" id="IPR001958">
    <property type="entry name" value="Tet-R_TetA/multi-R_MdtG-like"/>
</dbReference>
<dbReference type="PROSITE" id="PS50850">
    <property type="entry name" value="MFS"/>
    <property type="match status" value="1"/>
</dbReference>
<evidence type="ECO:0000256" key="4">
    <source>
        <dbReference type="ARBA" id="ARBA00023136"/>
    </source>
</evidence>
<feature type="transmembrane region" description="Helical" evidence="5">
    <location>
        <begin position="20"/>
        <end position="45"/>
    </location>
</feature>
<feature type="transmembrane region" description="Helical" evidence="5">
    <location>
        <begin position="212"/>
        <end position="238"/>
    </location>
</feature>
<feature type="transmembrane region" description="Helical" evidence="5">
    <location>
        <begin position="173"/>
        <end position="191"/>
    </location>
</feature>
<dbReference type="Proteomes" id="UP000323946">
    <property type="component" value="Unassembled WGS sequence"/>
</dbReference>
<feature type="transmembrane region" description="Helical" evidence="5">
    <location>
        <begin position="368"/>
        <end position="385"/>
    </location>
</feature>
<feature type="transmembrane region" description="Helical" evidence="5">
    <location>
        <begin position="244"/>
        <end position="268"/>
    </location>
</feature>
<feature type="transmembrane region" description="Helical" evidence="5">
    <location>
        <begin position="148"/>
        <end position="167"/>
    </location>
</feature>
<dbReference type="GO" id="GO:0005886">
    <property type="term" value="C:plasma membrane"/>
    <property type="evidence" value="ECO:0007669"/>
    <property type="project" value="UniProtKB-SubCell"/>
</dbReference>
<dbReference type="PRINTS" id="PR01035">
    <property type="entry name" value="TCRTETA"/>
</dbReference>
<dbReference type="OrthoDB" id="66811at2"/>
<dbReference type="InterPro" id="IPR011701">
    <property type="entry name" value="MFS"/>
</dbReference>
<evidence type="ECO:0000256" key="2">
    <source>
        <dbReference type="ARBA" id="ARBA00022692"/>
    </source>
</evidence>
<dbReference type="CDD" id="cd17474">
    <property type="entry name" value="MFS_YfmO_like"/>
    <property type="match status" value="1"/>
</dbReference>
<gene>
    <name evidence="7" type="ORF">F1721_08550</name>
</gene>
<dbReference type="PANTHER" id="PTHR43683:SF1">
    <property type="entry name" value="MULTIDRUG EFFLUX PROTEIN YFMO"/>
    <property type="match status" value="1"/>
</dbReference>
<dbReference type="SUPFAM" id="SSF103473">
    <property type="entry name" value="MFS general substrate transporter"/>
    <property type="match status" value="1"/>
</dbReference>
<feature type="transmembrane region" description="Helical" evidence="5">
    <location>
        <begin position="275"/>
        <end position="296"/>
    </location>
</feature>
<feature type="domain" description="Major facilitator superfamily (MFS) profile" evidence="6">
    <location>
        <begin position="19"/>
        <end position="391"/>
    </location>
</feature>
<evidence type="ECO:0000313" key="7">
    <source>
        <dbReference type="EMBL" id="KAA5836337.1"/>
    </source>
</evidence>
<accession>A0A5M7C7B9</accession>
<organism evidence="7 8">
    <name type="scientific">Saccharopolyspora hirsuta</name>
    <dbReference type="NCBI Taxonomy" id="1837"/>
    <lineage>
        <taxon>Bacteria</taxon>
        <taxon>Bacillati</taxon>
        <taxon>Actinomycetota</taxon>
        <taxon>Actinomycetes</taxon>
        <taxon>Pseudonocardiales</taxon>
        <taxon>Pseudonocardiaceae</taxon>
        <taxon>Saccharopolyspora</taxon>
    </lineage>
</organism>
<dbReference type="PANTHER" id="PTHR43683">
    <property type="entry name" value="MULTIDRUG EFFLUX PROTEIN YFMO"/>
    <property type="match status" value="1"/>
</dbReference>
<dbReference type="InterPro" id="IPR020846">
    <property type="entry name" value="MFS_dom"/>
</dbReference>
<comment type="subcellular location">
    <subcellularLocation>
        <location evidence="1">Cell membrane</location>
        <topology evidence="1">Multi-pass membrane protein</topology>
    </subcellularLocation>
</comment>
<evidence type="ECO:0000313" key="8">
    <source>
        <dbReference type="Proteomes" id="UP000323946"/>
    </source>
</evidence>
<keyword evidence="2 5" id="KW-0812">Transmembrane</keyword>
<keyword evidence="8" id="KW-1185">Reference proteome</keyword>
<dbReference type="Gene3D" id="1.20.1250.20">
    <property type="entry name" value="MFS general substrate transporter like domains"/>
    <property type="match status" value="1"/>
</dbReference>
<keyword evidence="3 5" id="KW-1133">Transmembrane helix</keyword>
<dbReference type="InterPro" id="IPR053200">
    <property type="entry name" value="YfmO-like"/>
</dbReference>
<feature type="transmembrane region" description="Helical" evidence="5">
    <location>
        <begin position="116"/>
        <end position="136"/>
    </location>
</feature>
<proteinExistence type="predicted"/>
<evidence type="ECO:0000256" key="3">
    <source>
        <dbReference type="ARBA" id="ARBA00022989"/>
    </source>
</evidence>
<dbReference type="SMR" id="A0A5M7C7B9"/>
<dbReference type="RefSeq" id="WP_150065993.1">
    <property type="nucleotide sequence ID" value="NZ_JBEPDJ010000003.1"/>
</dbReference>
<dbReference type="GO" id="GO:0022857">
    <property type="term" value="F:transmembrane transporter activity"/>
    <property type="evidence" value="ECO:0007669"/>
    <property type="project" value="InterPro"/>
</dbReference>
<keyword evidence="4 5" id="KW-0472">Membrane</keyword>
<dbReference type="EMBL" id="VWPH01000003">
    <property type="protein sequence ID" value="KAA5836337.1"/>
    <property type="molecule type" value="Genomic_DNA"/>
</dbReference>
<evidence type="ECO:0000256" key="1">
    <source>
        <dbReference type="ARBA" id="ARBA00004651"/>
    </source>
</evidence>
<feature type="transmembrane region" description="Helical" evidence="5">
    <location>
        <begin position="90"/>
        <end position="110"/>
    </location>
</feature>
<evidence type="ECO:0000256" key="5">
    <source>
        <dbReference type="SAM" id="Phobius"/>
    </source>
</evidence>
<feature type="transmembrane region" description="Helical" evidence="5">
    <location>
        <begin position="57"/>
        <end position="78"/>
    </location>
</feature>
<sequence>MSAGHDVRFLDVFKGQPKAVWITAFAAVIAFMGIGLVDPILLSIAEALRAGPEQVTLLFSSYLGVQVVAMLITGAFSARFGAKRTVVTGLVLIVVATLLCAMASSIGQLVALRAVWGLGNAFFIATALSVIVGAASGGQGAAIMLYEAALGIGLSTGPLLGALLGNISWRGPFAGTAVLMAIALILSAGFLPKDGDRSERAEVRLLDPLRALGHGGLLRTALGSAFYTAAFFIVLAWAPFVLEFGAIAVGLVFFGWGLCVAVAGVFLAPRLAARFGEVGGTIIAVLIFAVLLGVMAVGSKPVVVVAVILSGLASGLLNTLFTGTAMSISNAPRPVASAGYNFLRWLGGAVAATLVGHVATWFGSNHAPFAVGAVLCVIAAGLLSLELRTRGNAHQVPAEAALVGEEF</sequence>
<feature type="transmembrane region" description="Helical" evidence="5">
    <location>
        <begin position="302"/>
        <end position="321"/>
    </location>
</feature>
<reference evidence="7 8" key="1">
    <citation type="submission" date="2019-09" db="EMBL/GenBank/DDBJ databases">
        <title>Draft genome sequence of the thermophilic Saccharopolyspora hirsuta VKM Ac-666T.</title>
        <authorList>
            <person name="Lobastova T.G."/>
            <person name="Fokina V."/>
            <person name="Bragin E.Y."/>
            <person name="Shtratnikova V.Y."/>
            <person name="Starodumova I.P."/>
            <person name="Tarlachkov S.V."/>
            <person name="Donova M.V."/>
        </authorList>
    </citation>
    <scope>NUCLEOTIDE SEQUENCE [LARGE SCALE GENOMIC DNA]</scope>
    <source>
        <strain evidence="7 8">VKM Ac-666</strain>
    </source>
</reference>
<evidence type="ECO:0000259" key="6">
    <source>
        <dbReference type="PROSITE" id="PS50850"/>
    </source>
</evidence>
<comment type="caution">
    <text evidence="7">The sequence shown here is derived from an EMBL/GenBank/DDBJ whole genome shotgun (WGS) entry which is preliminary data.</text>
</comment>